<feature type="region of interest" description="Disordered" evidence="9">
    <location>
        <begin position="1"/>
        <end position="36"/>
    </location>
</feature>
<dbReference type="PANTHER" id="PTHR15959:SF0">
    <property type="entry name" value="SYNTAXIN-18"/>
    <property type="match status" value="1"/>
</dbReference>
<reference evidence="12 13" key="1">
    <citation type="submission" date="2016-07" db="EMBL/GenBank/DDBJ databases">
        <title>Pervasive Adenine N6-methylation of Active Genes in Fungi.</title>
        <authorList>
            <consortium name="DOE Joint Genome Institute"/>
            <person name="Mondo S.J."/>
            <person name="Dannebaum R.O."/>
            <person name="Kuo R.C."/>
            <person name="Labutti K."/>
            <person name="Haridas S."/>
            <person name="Kuo A."/>
            <person name="Salamov A."/>
            <person name="Ahrendt S.R."/>
            <person name="Lipzen A."/>
            <person name="Sullivan W."/>
            <person name="Andreopoulos W.B."/>
            <person name="Clum A."/>
            <person name="Lindquist E."/>
            <person name="Daum C."/>
            <person name="Ramamoorthy G.K."/>
            <person name="Gryganskyi A."/>
            <person name="Culley D."/>
            <person name="Magnuson J.K."/>
            <person name="James T.Y."/>
            <person name="O'Malley M.A."/>
            <person name="Stajich J.E."/>
            <person name="Spatafora J.W."/>
            <person name="Visel A."/>
            <person name="Grigoriev I.V."/>
        </authorList>
    </citation>
    <scope>NUCLEOTIDE SEQUENCE [LARGE SCALE GENOMIC DNA]</scope>
    <source>
        <strain evidence="12 13">NRRL 2496</strain>
    </source>
</reference>
<evidence type="ECO:0000313" key="12">
    <source>
        <dbReference type="EMBL" id="ORY96318.1"/>
    </source>
</evidence>
<feature type="region of interest" description="Disordered" evidence="9">
    <location>
        <begin position="203"/>
        <end position="225"/>
    </location>
</feature>
<dbReference type="AlphaFoldDB" id="A0A1X2HBY5"/>
<comment type="subcellular location">
    <subcellularLocation>
        <location evidence="1">Membrane</location>
        <topology evidence="1">Single-pass type IV membrane protein</topology>
    </subcellularLocation>
</comment>
<evidence type="ECO:0000256" key="4">
    <source>
        <dbReference type="ARBA" id="ARBA00022692"/>
    </source>
</evidence>
<evidence type="ECO:0000256" key="6">
    <source>
        <dbReference type="ARBA" id="ARBA00022989"/>
    </source>
</evidence>
<dbReference type="GO" id="GO:0015031">
    <property type="term" value="P:protein transport"/>
    <property type="evidence" value="ECO:0007669"/>
    <property type="project" value="UniProtKB-KW"/>
</dbReference>
<dbReference type="Gene3D" id="1.20.5.110">
    <property type="match status" value="1"/>
</dbReference>
<evidence type="ECO:0000259" key="11">
    <source>
        <dbReference type="Pfam" id="PF10496"/>
    </source>
</evidence>
<comment type="caution">
    <text evidence="12">The sequence shown here is derived from an EMBL/GenBank/DDBJ whole genome shotgun (WGS) entry which is preliminary data.</text>
</comment>
<evidence type="ECO:0000256" key="3">
    <source>
        <dbReference type="ARBA" id="ARBA00022448"/>
    </source>
</evidence>
<proteinExistence type="inferred from homology"/>
<name>A0A1X2HBY5_SYNRA</name>
<dbReference type="InParanoid" id="A0A1X2HBY5"/>
<dbReference type="STRING" id="13706.A0A1X2HBY5"/>
<keyword evidence="3" id="KW-0813">Transport</keyword>
<dbReference type="EMBL" id="MCGN01000005">
    <property type="protein sequence ID" value="ORY96318.1"/>
    <property type="molecule type" value="Genomic_DNA"/>
</dbReference>
<dbReference type="GO" id="GO:0005783">
    <property type="term" value="C:endoplasmic reticulum"/>
    <property type="evidence" value="ECO:0007669"/>
    <property type="project" value="TreeGrafter"/>
</dbReference>
<evidence type="ECO:0000256" key="5">
    <source>
        <dbReference type="ARBA" id="ARBA00022927"/>
    </source>
</evidence>
<accession>A0A1X2HBY5</accession>
<keyword evidence="6 10" id="KW-1133">Transmembrane helix</keyword>
<comment type="similarity">
    <text evidence="2">Belongs to the syntaxin family.</text>
</comment>
<dbReference type="Proteomes" id="UP000242180">
    <property type="component" value="Unassembled WGS sequence"/>
</dbReference>
<evidence type="ECO:0000313" key="13">
    <source>
        <dbReference type="Proteomes" id="UP000242180"/>
    </source>
</evidence>
<dbReference type="Pfam" id="PF10496">
    <property type="entry name" value="Syntaxin-18_N"/>
    <property type="match status" value="1"/>
</dbReference>
<dbReference type="InterPro" id="IPR019529">
    <property type="entry name" value="Syntaxin-18_N"/>
</dbReference>
<protein>
    <recommendedName>
        <fullName evidence="11">SNARE-complex protein Syntaxin-18 N-terminal domain-containing protein</fullName>
    </recommendedName>
</protein>
<dbReference type="OMA" id="YRIRTHI"/>
<feature type="region of interest" description="Disordered" evidence="9">
    <location>
        <begin position="61"/>
        <end position="80"/>
    </location>
</feature>
<gene>
    <name evidence="12" type="ORF">BCR43DRAFT_491486</name>
</gene>
<dbReference type="PANTHER" id="PTHR15959">
    <property type="entry name" value="SYNTAXIN-18"/>
    <property type="match status" value="1"/>
</dbReference>
<dbReference type="FunCoup" id="A0A1X2HBY5">
    <property type="interactions" value="232"/>
</dbReference>
<keyword evidence="8 10" id="KW-0472">Membrane</keyword>
<evidence type="ECO:0000256" key="10">
    <source>
        <dbReference type="SAM" id="Phobius"/>
    </source>
</evidence>
<keyword evidence="5" id="KW-0653">Protein transport</keyword>
<dbReference type="GO" id="GO:0031201">
    <property type="term" value="C:SNARE complex"/>
    <property type="evidence" value="ECO:0007669"/>
    <property type="project" value="TreeGrafter"/>
</dbReference>
<evidence type="ECO:0000256" key="2">
    <source>
        <dbReference type="ARBA" id="ARBA00009063"/>
    </source>
</evidence>
<dbReference type="GO" id="GO:0006890">
    <property type="term" value="P:retrograde vesicle-mediated transport, Golgi to endoplasmic reticulum"/>
    <property type="evidence" value="ECO:0007669"/>
    <property type="project" value="TreeGrafter"/>
</dbReference>
<feature type="transmembrane region" description="Helical" evidence="10">
    <location>
        <begin position="314"/>
        <end position="332"/>
    </location>
</feature>
<keyword evidence="13" id="KW-1185">Reference proteome</keyword>
<keyword evidence="7" id="KW-0175">Coiled coil</keyword>
<dbReference type="OrthoDB" id="342981at2759"/>
<sequence length="333" mass="38916">MPNRTHDFRQLAAQAPPSPPHNRKPNRKEKDPFTREAYRISAHVTDLKRFLSTVRRAYLATEKHHRRSPPPPLEQQKPHDESSLFALFDNVSYLTDPERDEIDYQAKVIIQRCLDSIRELEHVEKIRLEQPKPRHRLAGLLSAVLHESNHEREDVLALHRSSILWLLNKRLTEASQLQKSQQETRLTREIEKSENQLFRSSAIHTKMEPTPPPQEDQEDPFPTLDLSDNQLQMLEHENATMIEELNSTLTQVRSAEQALLEISTLQTQLMSHLNAQTVQTDRLYADSVATRERVEQGNLQLIQTRERNRGTRKFMFIFLFGASLVLLFLDWYS</sequence>
<feature type="domain" description="SNARE-complex protein Syntaxin-18 N-terminal" evidence="11">
    <location>
        <begin position="3"/>
        <end position="78"/>
    </location>
</feature>
<organism evidence="12 13">
    <name type="scientific">Syncephalastrum racemosum</name>
    <name type="common">Filamentous fungus</name>
    <dbReference type="NCBI Taxonomy" id="13706"/>
    <lineage>
        <taxon>Eukaryota</taxon>
        <taxon>Fungi</taxon>
        <taxon>Fungi incertae sedis</taxon>
        <taxon>Mucoromycota</taxon>
        <taxon>Mucoromycotina</taxon>
        <taxon>Mucoromycetes</taxon>
        <taxon>Mucorales</taxon>
        <taxon>Syncephalastraceae</taxon>
        <taxon>Syncephalastrum</taxon>
    </lineage>
</organism>
<evidence type="ECO:0000256" key="8">
    <source>
        <dbReference type="ARBA" id="ARBA00023136"/>
    </source>
</evidence>
<evidence type="ECO:0000256" key="7">
    <source>
        <dbReference type="ARBA" id="ARBA00023054"/>
    </source>
</evidence>
<evidence type="ECO:0000256" key="9">
    <source>
        <dbReference type="SAM" id="MobiDB-lite"/>
    </source>
</evidence>
<keyword evidence="4 10" id="KW-0812">Transmembrane</keyword>
<evidence type="ECO:0000256" key="1">
    <source>
        <dbReference type="ARBA" id="ARBA00004211"/>
    </source>
</evidence>